<dbReference type="AlphaFoldDB" id="A0A427XR95"/>
<proteinExistence type="predicted"/>
<reference evidence="2 3" key="1">
    <citation type="submission" date="2018-11" db="EMBL/GenBank/DDBJ databases">
        <title>Genome sequence of Saitozyma podzolica DSM 27192.</title>
        <authorList>
            <person name="Aliyu H."/>
            <person name="Gorte O."/>
            <person name="Ochsenreither K."/>
        </authorList>
    </citation>
    <scope>NUCLEOTIDE SEQUENCE [LARGE SCALE GENOMIC DNA]</scope>
    <source>
        <strain evidence="2 3">DSM 27192</strain>
    </source>
</reference>
<name>A0A427XR95_9TREE</name>
<dbReference type="Gene3D" id="3.50.50.60">
    <property type="entry name" value="FAD/NAD(P)-binding domain"/>
    <property type="match status" value="1"/>
</dbReference>
<dbReference type="GO" id="GO:0005737">
    <property type="term" value="C:cytoplasm"/>
    <property type="evidence" value="ECO:0007669"/>
    <property type="project" value="TreeGrafter"/>
</dbReference>
<dbReference type="Gene3D" id="3.30.9.10">
    <property type="entry name" value="D-Amino Acid Oxidase, subunit A, domain 2"/>
    <property type="match status" value="1"/>
</dbReference>
<comment type="caution">
    <text evidence="2">The sequence shown here is derived from an EMBL/GenBank/DDBJ whole genome shotgun (WGS) entry which is preliminary data.</text>
</comment>
<dbReference type="Proteomes" id="UP000279259">
    <property type="component" value="Unassembled WGS sequence"/>
</dbReference>
<protein>
    <recommendedName>
        <fullName evidence="1">FAD dependent oxidoreductase domain-containing protein</fullName>
    </recommendedName>
</protein>
<evidence type="ECO:0000259" key="1">
    <source>
        <dbReference type="Pfam" id="PF01266"/>
    </source>
</evidence>
<dbReference type="SUPFAM" id="SSF51905">
    <property type="entry name" value="FAD/NAD(P)-binding domain"/>
    <property type="match status" value="1"/>
</dbReference>
<dbReference type="PANTHER" id="PTHR13847">
    <property type="entry name" value="SARCOSINE DEHYDROGENASE-RELATED"/>
    <property type="match status" value="1"/>
</dbReference>
<evidence type="ECO:0000313" key="3">
    <source>
        <dbReference type="Proteomes" id="UP000279259"/>
    </source>
</evidence>
<dbReference type="OrthoDB" id="429143at2759"/>
<keyword evidence="3" id="KW-1185">Reference proteome</keyword>
<organism evidence="2 3">
    <name type="scientific">Saitozyma podzolica</name>
    <dbReference type="NCBI Taxonomy" id="1890683"/>
    <lineage>
        <taxon>Eukaryota</taxon>
        <taxon>Fungi</taxon>
        <taxon>Dikarya</taxon>
        <taxon>Basidiomycota</taxon>
        <taxon>Agaricomycotina</taxon>
        <taxon>Tremellomycetes</taxon>
        <taxon>Tremellales</taxon>
        <taxon>Trimorphomycetaceae</taxon>
        <taxon>Saitozyma</taxon>
    </lineage>
</organism>
<dbReference type="STRING" id="1890683.A0A427XR95"/>
<evidence type="ECO:0000313" key="2">
    <source>
        <dbReference type="EMBL" id="RSH81350.1"/>
    </source>
</evidence>
<gene>
    <name evidence="2" type="ORF">EHS25_006881</name>
</gene>
<dbReference type="Pfam" id="PF01266">
    <property type="entry name" value="DAO"/>
    <property type="match status" value="1"/>
</dbReference>
<accession>A0A427XR95</accession>
<sequence>MSTFPQPFKSTVSHWQATNRGVTSLFNHGRDGALPKDTVDYVIIGGGISGCSLAYHLTRPGVADAKSVVLLEAKDVASGASGRNGGHIAPLSFAAFPGLTAPLPQGGAGLTEDEALEVIEMEKGNLEYITELVEQEKRDVDLWRGEKLEVKSSVGSAKTMKAAHDAWINARSHSRFAHIPPHWQWIDDAEEAKRLSRAKGAIACSKGSAGSVHSHKLTTAFMRAALASGNCSLYSWAPVVSFEESEDGWTVDCGERGKISTRQIIVCTNAHTRHLFKGEAIDKHLTPFQGQAALVTPPPSFSGSNYLAHTYTLEKGPYLMFTPSAGIVLGLPYVVAFAEGIGEKRDVWEVTDDSYVKPELKKWLYEYCGKAFDDWGDEAPGEGGTRVWSGIQCASRDTLPLVGAVPGRKGLWVNVGHHGHGMGRIPFITRSLARTITTGQWDGRLPSCFEITEERLVKGQTAPPFITDEEMRGETVPTAGRTGDGAKTVNKGGWWSGVRSFVR</sequence>
<feature type="domain" description="FAD dependent oxidoreductase" evidence="1">
    <location>
        <begin position="40"/>
        <end position="432"/>
    </location>
</feature>
<dbReference type="PANTHER" id="PTHR13847:SF260">
    <property type="entry name" value="FAD DEPENDENT OXIDOREDUCTASE DOMAIN-CONTAINING PROTEIN"/>
    <property type="match status" value="1"/>
</dbReference>
<dbReference type="InterPro" id="IPR006076">
    <property type="entry name" value="FAD-dep_OxRdtase"/>
</dbReference>
<dbReference type="EMBL" id="RSCD01000031">
    <property type="protein sequence ID" value="RSH81350.1"/>
    <property type="molecule type" value="Genomic_DNA"/>
</dbReference>
<dbReference type="InterPro" id="IPR036188">
    <property type="entry name" value="FAD/NAD-bd_sf"/>
</dbReference>